<evidence type="ECO:0000256" key="3">
    <source>
        <dbReference type="ARBA" id="ARBA00022679"/>
    </source>
</evidence>
<keyword evidence="5" id="KW-0418">Kinase</keyword>
<organism evidence="9">
    <name type="scientific">freshwater metagenome</name>
    <dbReference type="NCBI Taxonomy" id="449393"/>
    <lineage>
        <taxon>unclassified sequences</taxon>
        <taxon>metagenomes</taxon>
        <taxon>ecological metagenomes</taxon>
    </lineage>
</organism>
<evidence type="ECO:0000256" key="1">
    <source>
        <dbReference type="ARBA" id="ARBA00005051"/>
    </source>
</evidence>
<dbReference type="PROSITE" id="PS00794">
    <property type="entry name" value="HPPK"/>
    <property type="match status" value="1"/>
</dbReference>
<comment type="pathway">
    <text evidence="1">Cofactor biosynthesis; tetrahydrofolate biosynthesis; 2-amino-4-hydroxy-6-hydroxymethyl-7,8-dihydropteridine diphosphate from 7,8-dihydroneopterin triphosphate: step 4/4.</text>
</comment>
<dbReference type="SUPFAM" id="SSF55083">
    <property type="entry name" value="6-hydroxymethyl-7,8-dihydropterin pyrophosphokinase, HPPK"/>
    <property type="match status" value="1"/>
</dbReference>
<dbReference type="GO" id="GO:0046654">
    <property type="term" value="P:tetrahydrofolate biosynthetic process"/>
    <property type="evidence" value="ECO:0007669"/>
    <property type="project" value="UniProtKB-UniPathway"/>
</dbReference>
<dbReference type="GO" id="GO:0005524">
    <property type="term" value="F:ATP binding"/>
    <property type="evidence" value="ECO:0007669"/>
    <property type="project" value="UniProtKB-KW"/>
</dbReference>
<dbReference type="GO" id="GO:0016301">
    <property type="term" value="F:kinase activity"/>
    <property type="evidence" value="ECO:0007669"/>
    <property type="project" value="UniProtKB-KW"/>
</dbReference>
<dbReference type="UniPathway" id="UPA00077">
    <property type="reaction ID" value="UER00155"/>
</dbReference>
<evidence type="ECO:0000256" key="2">
    <source>
        <dbReference type="ARBA" id="ARBA00013253"/>
    </source>
</evidence>
<keyword evidence="7" id="KW-0289">Folate biosynthesis</keyword>
<name>A0A6J6U5M3_9ZZZZ</name>
<dbReference type="CDD" id="cd00483">
    <property type="entry name" value="HPPK"/>
    <property type="match status" value="1"/>
</dbReference>
<evidence type="ECO:0000256" key="5">
    <source>
        <dbReference type="ARBA" id="ARBA00022777"/>
    </source>
</evidence>
<dbReference type="PANTHER" id="PTHR43071:SF1">
    <property type="entry name" value="2-AMINO-4-HYDROXY-6-HYDROXYMETHYLDIHYDROPTERIDINE PYROPHOSPHOKINASE"/>
    <property type="match status" value="1"/>
</dbReference>
<evidence type="ECO:0000256" key="7">
    <source>
        <dbReference type="ARBA" id="ARBA00022909"/>
    </source>
</evidence>
<dbReference type="Pfam" id="PF01288">
    <property type="entry name" value="HPPK"/>
    <property type="match status" value="1"/>
</dbReference>
<dbReference type="EMBL" id="CAEZZG010000006">
    <property type="protein sequence ID" value="CAB4753639.1"/>
    <property type="molecule type" value="Genomic_DNA"/>
</dbReference>
<dbReference type="NCBIfam" id="TIGR01498">
    <property type="entry name" value="folK"/>
    <property type="match status" value="1"/>
</dbReference>
<keyword evidence="4" id="KW-0547">Nucleotide-binding</keyword>
<reference evidence="9" key="1">
    <citation type="submission" date="2020-05" db="EMBL/GenBank/DDBJ databases">
        <authorList>
            <person name="Chiriac C."/>
            <person name="Salcher M."/>
            <person name="Ghai R."/>
            <person name="Kavagutti S V."/>
        </authorList>
    </citation>
    <scope>NUCLEOTIDE SEQUENCE</scope>
</reference>
<keyword evidence="3" id="KW-0808">Transferase</keyword>
<sequence>MRVVIALGSNLGDRSLNIDSAVTELAKIIEVTHLSTNHETDPVGGPAQPKYLNAVLIAESELDPHELLIGALKIENRLGRTREVHWGPRTIDIDLISVGDEVINSEVLILPHPRAHERAFVLKPWLEIEPDAVLPGRGLVQEILDGLE</sequence>
<gene>
    <name evidence="9" type="ORF">UFOPK2844_00600</name>
</gene>
<dbReference type="InterPro" id="IPR000550">
    <property type="entry name" value="Hppk"/>
</dbReference>
<evidence type="ECO:0000256" key="6">
    <source>
        <dbReference type="ARBA" id="ARBA00022840"/>
    </source>
</evidence>
<evidence type="ECO:0000256" key="4">
    <source>
        <dbReference type="ARBA" id="ARBA00022741"/>
    </source>
</evidence>
<dbReference type="InterPro" id="IPR035907">
    <property type="entry name" value="Hppk_sf"/>
</dbReference>
<dbReference type="EC" id="2.7.6.3" evidence="2"/>
<dbReference type="Gene3D" id="3.30.70.560">
    <property type="entry name" value="7,8-Dihydro-6-hydroxymethylpterin-pyrophosphokinase HPPK"/>
    <property type="match status" value="1"/>
</dbReference>
<feature type="domain" description="7,8-dihydro-6-hydroxymethylpterin-pyrophosphokinase" evidence="8">
    <location>
        <begin position="85"/>
        <end position="96"/>
    </location>
</feature>
<proteinExistence type="predicted"/>
<accession>A0A6J6U5M3</accession>
<evidence type="ECO:0000313" key="9">
    <source>
        <dbReference type="EMBL" id="CAB4753639.1"/>
    </source>
</evidence>
<dbReference type="PANTHER" id="PTHR43071">
    <property type="entry name" value="2-AMINO-4-HYDROXY-6-HYDROXYMETHYLDIHYDROPTERIDINE PYROPHOSPHOKINASE"/>
    <property type="match status" value="1"/>
</dbReference>
<dbReference type="AlphaFoldDB" id="A0A6J6U5M3"/>
<protein>
    <recommendedName>
        <fullName evidence="2">2-amino-4-hydroxy-6-hydroxymethyldihydropteridine diphosphokinase</fullName>
        <ecNumber evidence="2">2.7.6.3</ecNumber>
    </recommendedName>
</protein>
<evidence type="ECO:0000259" key="8">
    <source>
        <dbReference type="PROSITE" id="PS00794"/>
    </source>
</evidence>
<dbReference type="GO" id="GO:0003848">
    <property type="term" value="F:2-amino-4-hydroxy-6-hydroxymethyldihydropteridine diphosphokinase activity"/>
    <property type="evidence" value="ECO:0007669"/>
    <property type="project" value="UniProtKB-EC"/>
</dbReference>
<dbReference type="GO" id="GO:0046656">
    <property type="term" value="P:folic acid biosynthetic process"/>
    <property type="evidence" value="ECO:0007669"/>
    <property type="project" value="UniProtKB-KW"/>
</dbReference>
<keyword evidence="6" id="KW-0067">ATP-binding</keyword>